<reference evidence="8" key="2">
    <citation type="submission" date="2022-10" db="EMBL/GenBank/DDBJ databases">
        <authorList>
            <person name="Aronson H.S."/>
        </authorList>
    </citation>
    <scope>NUCLEOTIDE SEQUENCE</scope>
    <source>
        <strain evidence="8">RS19-109</strain>
    </source>
</reference>
<evidence type="ECO:0000313" key="8">
    <source>
        <dbReference type="EMBL" id="MDG4476169.1"/>
    </source>
</evidence>
<dbReference type="InterPro" id="IPR058245">
    <property type="entry name" value="NreC/VraR/RcsB-like_REC"/>
</dbReference>
<sequence length="219" mass="24412">MGICRIVLADDHALIRHGVKKMIEEDPGLKVVGEAGDGLELIELLKTTPADLAILDISMPNLRGIEAIREVRKICPQIKVLMLTMHKGEQYLCSSFASGADGYLLKEDSDTELLPAIAKVRQGEFYISPNLSREFPEDIIASCTRWRDGEGEILTPREKQILQLVAEGVTSRDIAEKLDISKRTVEHHRANMMKKLNIKRVADLIKYAIGRGLSDTPPE</sequence>
<dbReference type="SMART" id="SM00421">
    <property type="entry name" value="HTH_LUXR"/>
    <property type="match status" value="1"/>
</dbReference>
<evidence type="ECO:0000256" key="4">
    <source>
        <dbReference type="ARBA" id="ARBA00023163"/>
    </source>
</evidence>
<dbReference type="Pfam" id="PF00196">
    <property type="entry name" value="GerE"/>
    <property type="match status" value="1"/>
</dbReference>
<dbReference type="CDD" id="cd06170">
    <property type="entry name" value="LuxR_C_like"/>
    <property type="match status" value="1"/>
</dbReference>
<feature type="modified residue" description="4-aspartylphosphate" evidence="5">
    <location>
        <position position="56"/>
    </location>
</feature>
<dbReference type="PRINTS" id="PR00038">
    <property type="entry name" value="HTHLUXR"/>
</dbReference>
<accession>A0A9X4RLX9</accession>
<comment type="caution">
    <text evidence="8">The sequence shown here is derived from an EMBL/GenBank/DDBJ whole genome shotgun (WGS) entry which is preliminary data.</text>
</comment>
<dbReference type="InterPro" id="IPR016032">
    <property type="entry name" value="Sig_transdc_resp-reg_C-effctor"/>
</dbReference>
<dbReference type="PANTHER" id="PTHR43214">
    <property type="entry name" value="TWO-COMPONENT RESPONSE REGULATOR"/>
    <property type="match status" value="1"/>
</dbReference>
<proteinExistence type="predicted"/>
<dbReference type="Pfam" id="PF00072">
    <property type="entry name" value="Response_reg"/>
    <property type="match status" value="1"/>
</dbReference>
<dbReference type="CDD" id="cd17535">
    <property type="entry name" value="REC_NarL-like"/>
    <property type="match status" value="1"/>
</dbReference>
<dbReference type="InterPro" id="IPR001789">
    <property type="entry name" value="Sig_transdc_resp-reg_receiver"/>
</dbReference>
<evidence type="ECO:0000259" key="7">
    <source>
        <dbReference type="PROSITE" id="PS50110"/>
    </source>
</evidence>
<keyword evidence="2" id="KW-0805">Transcription regulation</keyword>
<protein>
    <submittedName>
        <fullName evidence="8">Response regulator transcription factor</fullName>
    </submittedName>
</protein>
<feature type="domain" description="Response regulatory" evidence="7">
    <location>
        <begin position="5"/>
        <end position="121"/>
    </location>
</feature>
<dbReference type="PROSITE" id="PS50043">
    <property type="entry name" value="HTH_LUXR_2"/>
    <property type="match status" value="1"/>
</dbReference>
<dbReference type="Gene3D" id="3.40.50.2300">
    <property type="match status" value="1"/>
</dbReference>
<evidence type="ECO:0000256" key="3">
    <source>
        <dbReference type="ARBA" id="ARBA00023125"/>
    </source>
</evidence>
<dbReference type="EMBL" id="JAPHEH010000001">
    <property type="protein sequence ID" value="MDG4476169.1"/>
    <property type="molecule type" value="Genomic_DNA"/>
</dbReference>
<dbReference type="SUPFAM" id="SSF52172">
    <property type="entry name" value="CheY-like"/>
    <property type="match status" value="1"/>
</dbReference>
<dbReference type="InterPro" id="IPR011006">
    <property type="entry name" value="CheY-like_superfamily"/>
</dbReference>
<dbReference type="PROSITE" id="PS00622">
    <property type="entry name" value="HTH_LUXR_1"/>
    <property type="match status" value="1"/>
</dbReference>
<keyword evidence="9" id="KW-1185">Reference proteome</keyword>
<dbReference type="InterPro" id="IPR000792">
    <property type="entry name" value="Tscrpt_reg_LuxR_C"/>
</dbReference>
<dbReference type="PANTHER" id="PTHR43214:SF41">
    <property type="entry name" value="NITRATE_NITRITE RESPONSE REGULATOR PROTEIN NARP"/>
    <property type="match status" value="1"/>
</dbReference>
<evidence type="ECO:0000256" key="5">
    <source>
        <dbReference type="PROSITE-ProRule" id="PRU00169"/>
    </source>
</evidence>
<evidence type="ECO:0000259" key="6">
    <source>
        <dbReference type="PROSITE" id="PS50043"/>
    </source>
</evidence>
<dbReference type="GO" id="GO:0003677">
    <property type="term" value="F:DNA binding"/>
    <property type="evidence" value="ECO:0007669"/>
    <property type="project" value="UniProtKB-KW"/>
</dbReference>
<evidence type="ECO:0000313" key="9">
    <source>
        <dbReference type="Proteomes" id="UP001154240"/>
    </source>
</evidence>
<dbReference type="SMART" id="SM00448">
    <property type="entry name" value="REC"/>
    <property type="match status" value="1"/>
</dbReference>
<gene>
    <name evidence="8" type="ORF">OLX77_08375</name>
</gene>
<evidence type="ECO:0000256" key="2">
    <source>
        <dbReference type="ARBA" id="ARBA00023015"/>
    </source>
</evidence>
<dbReference type="RefSeq" id="WP_307633139.1">
    <property type="nucleotide sequence ID" value="NZ_JAPHEH010000001.1"/>
</dbReference>
<dbReference type="GO" id="GO:0000160">
    <property type="term" value="P:phosphorelay signal transduction system"/>
    <property type="evidence" value="ECO:0007669"/>
    <property type="project" value="InterPro"/>
</dbReference>
<dbReference type="Proteomes" id="UP001154240">
    <property type="component" value="Unassembled WGS sequence"/>
</dbReference>
<name>A0A9X4RLX9_9BACT</name>
<evidence type="ECO:0000256" key="1">
    <source>
        <dbReference type="ARBA" id="ARBA00022553"/>
    </source>
</evidence>
<dbReference type="AlphaFoldDB" id="A0A9X4RLX9"/>
<reference evidence="8" key="1">
    <citation type="journal article" date="2022" name="bioRxiv">
        <title>Thiovibrio frasassiensisgen. nov., sp. nov., an autotrophic, elemental sulfur disproportionating bacterium isolated from sulfidic karst sediment, and proposal of Thiovibrionaceae fam. nov.</title>
        <authorList>
            <person name="Aronson H."/>
            <person name="Thomas C."/>
            <person name="Bhattacharyya M."/>
            <person name="Eckstein S."/>
            <person name="Jensen S."/>
            <person name="Barco R."/>
            <person name="Macalady J."/>
            <person name="Amend J."/>
        </authorList>
    </citation>
    <scope>NUCLEOTIDE SEQUENCE</scope>
    <source>
        <strain evidence="8">RS19-109</strain>
    </source>
</reference>
<dbReference type="SUPFAM" id="SSF46894">
    <property type="entry name" value="C-terminal effector domain of the bipartite response regulators"/>
    <property type="match status" value="1"/>
</dbReference>
<keyword evidence="3" id="KW-0238">DNA-binding</keyword>
<organism evidence="8 9">
    <name type="scientific">Thiovibrio frasassiensis</name>
    <dbReference type="NCBI Taxonomy" id="2984131"/>
    <lineage>
        <taxon>Bacteria</taxon>
        <taxon>Pseudomonadati</taxon>
        <taxon>Thermodesulfobacteriota</taxon>
        <taxon>Desulfobulbia</taxon>
        <taxon>Desulfobulbales</taxon>
        <taxon>Thiovibrionaceae</taxon>
        <taxon>Thiovibrio</taxon>
    </lineage>
</organism>
<keyword evidence="4" id="KW-0804">Transcription</keyword>
<dbReference type="PROSITE" id="PS50110">
    <property type="entry name" value="RESPONSE_REGULATORY"/>
    <property type="match status" value="1"/>
</dbReference>
<keyword evidence="1 5" id="KW-0597">Phosphoprotein</keyword>
<dbReference type="GO" id="GO:0006355">
    <property type="term" value="P:regulation of DNA-templated transcription"/>
    <property type="evidence" value="ECO:0007669"/>
    <property type="project" value="InterPro"/>
</dbReference>
<dbReference type="InterPro" id="IPR039420">
    <property type="entry name" value="WalR-like"/>
</dbReference>
<feature type="domain" description="HTH luxR-type" evidence="6">
    <location>
        <begin position="147"/>
        <end position="212"/>
    </location>
</feature>